<comment type="similarity">
    <text evidence="1">Belongs to the Nudix hydrolase family.</text>
</comment>
<dbReference type="EMBL" id="JACMSC010000016">
    <property type="protein sequence ID" value="KAG6482988.1"/>
    <property type="molecule type" value="Genomic_DNA"/>
</dbReference>
<dbReference type="InterPro" id="IPR040618">
    <property type="entry name" value="Pre-Nudix"/>
</dbReference>
<accession>A0A8J5KMU5</accession>
<gene>
    <name evidence="4" type="ORF">ZIOFF_059628</name>
</gene>
<dbReference type="PANTHER" id="PTHR13994">
    <property type="entry name" value="NUDIX HYDROLASE RELATED"/>
    <property type="match status" value="1"/>
</dbReference>
<dbReference type="Pfam" id="PF18290">
    <property type="entry name" value="Nudix_hydro"/>
    <property type="match status" value="1"/>
</dbReference>
<dbReference type="PANTHER" id="PTHR13994:SF29">
    <property type="entry name" value="NUDIX HYDROLASE 2"/>
    <property type="match status" value="1"/>
</dbReference>
<dbReference type="GO" id="GO:0051287">
    <property type="term" value="F:NAD binding"/>
    <property type="evidence" value="ECO:0007669"/>
    <property type="project" value="TreeGrafter"/>
</dbReference>
<feature type="domain" description="Pre-nudix hydrolase" evidence="3">
    <location>
        <begin position="26"/>
        <end position="86"/>
    </location>
</feature>
<dbReference type="Gene3D" id="3.40.630.30">
    <property type="match status" value="1"/>
</dbReference>
<evidence type="ECO:0000256" key="2">
    <source>
        <dbReference type="ARBA" id="ARBA00022801"/>
    </source>
</evidence>
<sequence length="178" mass="20002">MSISTSPSSVLTPKLHYDNDGDVALLTAVNDEHGGVIVEMKGPMNSTDFSISLKASLTNWKKRGIKGGWIKLPIKPANLIEVVVHIDTQFVEVLAFRFCDVAHKAFFEKSDFFLWMPTEEHAEQPSVQNHEPLKYILDVCLAKIDKGYSGFSPVQISSTFFGQEREDCLFLNSRDLNH</sequence>
<evidence type="ECO:0000313" key="5">
    <source>
        <dbReference type="Proteomes" id="UP000734854"/>
    </source>
</evidence>
<evidence type="ECO:0000313" key="4">
    <source>
        <dbReference type="EMBL" id="KAG6482988.1"/>
    </source>
</evidence>
<comment type="caution">
    <text evidence="4">The sequence shown here is derived from an EMBL/GenBank/DDBJ whole genome shotgun (WGS) entry which is preliminary data.</text>
</comment>
<dbReference type="AlphaFoldDB" id="A0A8J5KMU5"/>
<protein>
    <recommendedName>
        <fullName evidence="3">Pre-nudix hydrolase domain-containing protein</fullName>
    </recommendedName>
</protein>
<dbReference type="GO" id="GO:0047631">
    <property type="term" value="F:ADP-ribose diphosphatase activity"/>
    <property type="evidence" value="ECO:0007669"/>
    <property type="project" value="TreeGrafter"/>
</dbReference>
<reference evidence="4 5" key="1">
    <citation type="submission" date="2020-08" db="EMBL/GenBank/DDBJ databases">
        <title>Plant Genome Project.</title>
        <authorList>
            <person name="Zhang R.-G."/>
        </authorList>
    </citation>
    <scope>NUCLEOTIDE SEQUENCE [LARGE SCALE GENOMIC DNA]</scope>
    <source>
        <tissue evidence="4">Rhizome</tissue>
    </source>
</reference>
<dbReference type="InterPro" id="IPR003293">
    <property type="entry name" value="Nudix_hydrolase6-like"/>
</dbReference>
<evidence type="ECO:0000256" key="1">
    <source>
        <dbReference type="ARBA" id="ARBA00005582"/>
    </source>
</evidence>
<name>A0A8J5KMU5_ZINOF</name>
<keyword evidence="5" id="KW-1185">Reference proteome</keyword>
<organism evidence="4 5">
    <name type="scientific">Zingiber officinale</name>
    <name type="common">Ginger</name>
    <name type="synonym">Amomum zingiber</name>
    <dbReference type="NCBI Taxonomy" id="94328"/>
    <lineage>
        <taxon>Eukaryota</taxon>
        <taxon>Viridiplantae</taxon>
        <taxon>Streptophyta</taxon>
        <taxon>Embryophyta</taxon>
        <taxon>Tracheophyta</taxon>
        <taxon>Spermatophyta</taxon>
        <taxon>Magnoliopsida</taxon>
        <taxon>Liliopsida</taxon>
        <taxon>Zingiberales</taxon>
        <taxon>Zingiberaceae</taxon>
        <taxon>Zingiber</taxon>
    </lineage>
</organism>
<proteinExistence type="inferred from homology"/>
<keyword evidence="2" id="KW-0378">Hydrolase</keyword>
<dbReference type="Proteomes" id="UP000734854">
    <property type="component" value="Unassembled WGS sequence"/>
</dbReference>
<dbReference type="GO" id="GO:0035529">
    <property type="term" value="F:NADH pyrophosphatase activity"/>
    <property type="evidence" value="ECO:0007669"/>
    <property type="project" value="TreeGrafter"/>
</dbReference>
<evidence type="ECO:0000259" key="3">
    <source>
        <dbReference type="Pfam" id="PF18290"/>
    </source>
</evidence>